<feature type="region of interest" description="Disordered" evidence="1">
    <location>
        <begin position="634"/>
        <end position="672"/>
    </location>
</feature>
<dbReference type="VEuPathDB" id="FungiDB:AFUB_066490"/>
<feature type="region of interest" description="Disordered" evidence="1">
    <location>
        <begin position="465"/>
        <end position="523"/>
    </location>
</feature>
<reference evidence="3 4" key="1">
    <citation type="journal article" date="2008" name="PLoS Genet.">
        <title>Genomic islands in the pathogenic filamentous fungus Aspergillus fumigatus.</title>
        <authorList>
            <person name="Fedorova N.D."/>
            <person name="Khaldi N."/>
            <person name="Joardar V.S."/>
            <person name="Maiti R."/>
            <person name="Amedeo P."/>
            <person name="Anderson M.J."/>
            <person name="Crabtree J."/>
            <person name="Silva J.C."/>
            <person name="Badger J.H."/>
            <person name="Albarraq A."/>
            <person name="Angiuoli S."/>
            <person name="Bussey H."/>
            <person name="Bowyer P."/>
            <person name="Cotty P.J."/>
            <person name="Dyer P.S."/>
            <person name="Egan A."/>
            <person name="Galens K."/>
            <person name="Fraser-Liggett C.M."/>
            <person name="Haas B.J."/>
            <person name="Inman J.M."/>
            <person name="Kent R."/>
            <person name="Lemieux S."/>
            <person name="Malavazi I."/>
            <person name="Orvis J."/>
            <person name="Roemer T."/>
            <person name="Ronning C.M."/>
            <person name="Sundaram J.P."/>
            <person name="Sutton G."/>
            <person name="Turner G."/>
            <person name="Venter J.C."/>
            <person name="White O.R."/>
            <person name="Whitty B.R."/>
            <person name="Youngman P."/>
            <person name="Wolfe K.H."/>
            <person name="Goldman G.H."/>
            <person name="Wortman J.R."/>
            <person name="Jiang B."/>
            <person name="Denning D.W."/>
            <person name="Nierman W.C."/>
        </authorList>
    </citation>
    <scope>NUCLEOTIDE SEQUENCE [LARGE SCALE GENOMIC DNA]</scope>
    <source>
        <strain evidence="4">CBS 144.89 / FGSC A1163 / CEA10</strain>
    </source>
</reference>
<keyword evidence="2" id="KW-0812">Transmembrane</keyword>
<gene>
    <name evidence="3" type="ORF">AFUB_066490</name>
</gene>
<dbReference type="InterPro" id="IPR036028">
    <property type="entry name" value="SH3-like_dom_sf"/>
</dbReference>
<proteinExistence type="predicted"/>
<keyword evidence="2" id="KW-0472">Membrane</keyword>
<dbReference type="EMBL" id="DS499598">
    <property type="protein sequence ID" value="EDP50314.1"/>
    <property type="molecule type" value="Genomic_DNA"/>
</dbReference>
<feature type="compositionally biased region" description="Low complexity" evidence="1">
    <location>
        <begin position="476"/>
        <end position="495"/>
    </location>
</feature>
<dbReference type="Proteomes" id="UP000001699">
    <property type="component" value="Unassembled WGS sequence"/>
</dbReference>
<sequence>MIKLYINACATGLASQLPGLLISNIFAFATIDMTAVTASLPVADRGFRRLLQEAPGRSYDDGMYHPGDNRLSGVANPSNGIDHPETKPIAAADATLDGHGWSESGMLRGATTDTLPNPVVAAVKPAALPSEAALDLHQGHFDHPVQPITTITTSTNASPSTTSATTFYKSTIRTTLHTVSMPTATRASLTKSASHATSTSTSAPAARGGGGTAPGTQAGIVISAMSLVIILIVIIFWWLNRKKRALMKSLRGEESPPPTEKPNPAYRFASNLYTSSTSTLVNVTEIFKASREKKSPSVNDGSSSIYSTDQIQSNQTWRTLFTRAAAKVRAFRGRKQPPDRRSRYSHGYIFAQEFQHVPPLPPPRLQKIVAGLYANGSSTIKTVIASFRAHPPPPKDSASSSTWSSTSSRTPCSRAYESYPQADQFQPPCDISDSLDLVKVRSVSSGTVAMSNPAEISVDAQAGRISGESRPHQEAAWESSSPSPSQHISAPSQRQSPPPPTSREGSPAYSGRESSSQMQPEVPSVKLWTKQVYRVEMDFMSRSDGQLQVGEGQMVRLEQIFDDGWVSRLNQIPLGKNIRLTPQALCTLTDSEKQGLLPRACLSTWPIQERRHYASSSNTSERAVGVLPIDSQPSRFYRQHSQPGTPKPGTESKPPSVKKQSISPTLSTFFRL</sequence>
<evidence type="ECO:0000256" key="2">
    <source>
        <dbReference type="SAM" id="Phobius"/>
    </source>
</evidence>
<protein>
    <recommendedName>
        <fullName evidence="5">SH3 domain-containing protein</fullName>
    </recommendedName>
</protein>
<dbReference type="AlphaFoldDB" id="B0Y6C9"/>
<feature type="compositionally biased region" description="Polar residues" evidence="1">
    <location>
        <begin position="634"/>
        <end position="644"/>
    </location>
</feature>
<keyword evidence="4" id="KW-1185">Reference proteome</keyword>
<feature type="compositionally biased region" description="Low complexity" evidence="1">
    <location>
        <begin position="187"/>
        <end position="206"/>
    </location>
</feature>
<feature type="region of interest" description="Disordered" evidence="1">
    <location>
        <begin position="185"/>
        <end position="213"/>
    </location>
</feature>
<feature type="compositionally biased region" description="Polar residues" evidence="1">
    <location>
        <begin position="658"/>
        <end position="672"/>
    </location>
</feature>
<name>B0Y6C9_ASPFC</name>
<accession>B0Y6C9</accession>
<feature type="transmembrane region" description="Helical" evidence="2">
    <location>
        <begin position="218"/>
        <end position="239"/>
    </location>
</feature>
<organism evidence="3 4">
    <name type="scientific">Aspergillus fumigatus (strain CBS 144.89 / FGSC A1163 / CEA10)</name>
    <name type="common">Neosartorya fumigata</name>
    <dbReference type="NCBI Taxonomy" id="451804"/>
    <lineage>
        <taxon>Eukaryota</taxon>
        <taxon>Fungi</taxon>
        <taxon>Dikarya</taxon>
        <taxon>Ascomycota</taxon>
        <taxon>Pezizomycotina</taxon>
        <taxon>Eurotiomycetes</taxon>
        <taxon>Eurotiomycetidae</taxon>
        <taxon>Eurotiales</taxon>
        <taxon>Aspergillaceae</taxon>
        <taxon>Aspergillus</taxon>
        <taxon>Aspergillus subgen. Fumigati</taxon>
    </lineage>
</organism>
<dbReference type="SUPFAM" id="SSF50044">
    <property type="entry name" value="SH3-domain"/>
    <property type="match status" value="1"/>
</dbReference>
<feature type="region of interest" description="Disordered" evidence="1">
    <location>
        <begin position="387"/>
        <end position="415"/>
    </location>
</feature>
<dbReference type="HOGENOM" id="CLU_035141_0_0_1"/>
<evidence type="ECO:0008006" key="5">
    <source>
        <dbReference type="Google" id="ProtNLM"/>
    </source>
</evidence>
<evidence type="ECO:0000256" key="1">
    <source>
        <dbReference type="SAM" id="MobiDB-lite"/>
    </source>
</evidence>
<dbReference type="OrthoDB" id="5340910at2759"/>
<keyword evidence="2" id="KW-1133">Transmembrane helix</keyword>
<evidence type="ECO:0000313" key="3">
    <source>
        <dbReference type="EMBL" id="EDP50314.1"/>
    </source>
</evidence>
<feature type="compositionally biased region" description="Low complexity" evidence="1">
    <location>
        <begin position="397"/>
        <end position="413"/>
    </location>
</feature>
<evidence type="ECO:0000313" key="4">
    <source>
        <dbReference type="Proteomes" id="UP000001699"/>
    </source>
</evidence>